<dbReference type="SUPFAM" id="SSF52540">
    <property type="entry name" value="P-loop containing nucleoside triphosphate hydrolases"/>
    <property type="match status" value="1"/>
</dbReference>
<evidence type="ECO:0000259" key="2">
    <source>
        <dbReference type="SMART" id="SM00382"/>
    </source>
</evidence>
<dbReference type="CDD" id="cd01131">
    <property type="entry name" value="PilT"/>
    <property type="match status" value="1"/>
</dbReference>
<dbReference type="NCBIfam" id="TIGR01420">
    <property type="entry name" value="pilT_fam"/>
    <property type="match status" value="1"/>
</dbReference>
<dbReference type="PATRIC" id="fig|398512.5.peg.3555"/>
<dbReference type="Proteomes" id="UP000036923">
    <property type="component" value="Unassembled WGS sequence"/>
</dbReference>
<dbReference type="InterPro" id="IPR001482">
    <property type="entry name" value="T2SS/T4SS_dom"/>
</dbReference>
<evidence type="ECO:0000313" key="3">
    <source>
        <dbReference type="EMBL" id="KNY28125.1"/>
    </source>
</evidence>
<dbReference type="EMBL" id="LGTC01000001">
    <property type="protein sequence ID" value="KNY28125.1"/>
    <property type="molecule type" value="Genomic_DNA"/>
</dbReference>
<dbReference type="Gene3D" id="3.30.450.90">
    <property type="match status" value="1"/>
</dbReference>
<dbReference type="PANTHER" id="PTHR30486:SF16">
    <property type="entry name" value="TWITCHING MOTILITY PROTEIN PILT"/>
    <property type="match status" value="1"/>
</dbReference>
<gene>
    <name evidence="3" type="ORF">Bccel_3396</name>
</gene>
<feature type="domain" description="AAA+ ATPase" evidence="2">
    <location>
        <begin position="124"/>
        <end position="249"/>
    </location>
</feature>
<dbReference type="GO" id="GO:0005524">
    <property type="term" value="F:ATP binding"/>
    <property type="evidence" value="ECO:0007669"/>
    <property type="project" value="InterPro"/>
</dbReference>
<comment type="similarity">
    <text evidence="1">Belongs to the GSP E family.</text>
</comment>
<dbReference type="InterPro" id="IPR050921">
    <property type="entry name" value="T4SS_GSP_E_ATPase"/>
</dbReference>
<dbReference type="InterPro" id="IPR003593">
    <property type="entry name" value="AAA+_ATPase"/>
</dbReference>
<protein>
    <submittedName>
        <fullName evidence="3">Twitching motility protein</fullName>
    </submittedName>
</protein>
<dbReference type="Pfam" id="PF00437">
    <property type="entry name" value="T2SSE"/>
    <property type="match status" value="1"/>
</dbReference>
<dbReference type="AlphaFoldDB" id="A0A0L6JQY9"/>
<dbReference type="InterPro" id="IPR006321">
    <property type="entry name" value="PilT/PilU"/>
</dbReference>
<dbReference type="eggNOG" id="COG2805">
    <property type="taxonomic scope" value="Bacteria"/>
</dbReference>
<dbReference type="InterPro" id="IPR027417">
    <property type="entry name" value="P-loop_NTPase"/>
</dbReference>
<dbReference type="SMART" id="SM00382">
    <property type="entry name" value="AAA"/>
    <property type="match status" value="1"/>
</dbReference>
<dbReference type="PANTHER" id="PTHR30486">
    <property type="entry name" value="TWITCHING MOTILITY PROTEIN PILT"/>
    <property type="match status" value="1"/>
</dbReference>
<evidence type="ECO:0000313" key="4">
    <source>
        <dbReference type="Proteomes" id="UP000036923"/>
    </source>
</evidence>
<dbReference type="GO" id="GO:0016887">
    <property type="term" value="F:ATP hydrolysis activity"/>
    <property type="evidence" value="ECO:0007669"/>
    <property type="project" value="InterPro"/>
</dbReference>
<evidence type="ECO:0000256" key="1">
    <source>
        <dbReference type="ARBA" id="ARBA00006611"/>
    </source>
</evidence>
<name>A0A0L6JQY9_9FIRM</name>
<comment type="caution">
    <text evidence="3">The sequence shown here is derived from an EMBL/GenBank/DDBJ whole genome shotgun (WGS) entry which is preliminary data.</text>
</comment>
<dbReference type="Gene3D" id="3.40.50.300">
    <property type="entry name" value="P-loop containing nucleotide triphosphate hydrolases"/>
    <property type="match status" value="1"/>
</dbReference>
<proteinExistence type="inferred from homology"/>
<accession>A0A0L6JQY9</accession>
<reference evidence="4" key="1">
    <citation type="submission" date="2015-07" db="EMBL/GenBank/DDBJ databases">
        <title>Near-Complete Genome Sequence of the Cellulolytic Bacterium Bacteroides (Pseudobacteroides) cellulosolvens ATCC 35603.</title>
        <authorList>
            <person name="Dassa B."/>
            <person name="Utturkar S.M."/>
            <person name="Klingeman D.M."/>
            <person name="Hurt R.A."/>
            <person name="Keller M."/>
            <person name="Xu J."/>
            <person name="Reddy Y.H.K."/>
            <person name="Borovok I."/>
            <person name="Grinberg I.R."/>
            <person name="Lamed R."/>
            <person name="Zhivin O."/>
            <person name="Bayer E.A."/>
            <person name="Brown S.D."/>
        </authorList>
    </citation>
    <scope>NUCLEOTIDE SEQUENCE [LARGE SCALE GENOMIC DNA]</scope>
    <source>
        <strain evidence="4">DSM 2933</strain>
    </source>
</reference>
<organism evidence="3 4">
    <name type="scientific">Pseudobacteroides cellulosolvens ATCC 35603 = DSM 2933</name>
    <dbReference type="NCBI Taxonomy" id="398512"/>
    <lineage>
        <taxon>Bacteria</taxon>
        <taxon>Bacillati</taxon>
        <taxon>Bacillota</taxon>
        <taxon>Clostridia</taxon>
        <taxon>Eubacteriales</taxon>
        <taxon>Oscillospiraceae</taxon>
        <taxon>Pseudobacteroides</taxon>
    </lineage>
</organism>
<keyword evidence="4" id="KW-1185">Reference proteome</keyword>
<sequence>MVIELNQLLKMAVDSKASDVHITAGRAPSFRINGHMKQIDSDKLTFEDTMQYAKACMDKEKMEHLTSVGEADFSITVPDVSRFRVNAFFQRGSIALVFRALASKIPSLSALNLPPVVKQISEIKEGLILVTGPTGSGKSTTVASIINEINSSIDGHILTLEDPVEYVFNHDKCIVNQREIGHDSKTYNNALRAALREDPDVIFIGEMRDQESISIAVTAAETGHLVLSTLHTLGAAKTIDRMIDVFPPHQQQQIRVQVSTALKAVISQRLIPDKTGKGRVAALEIMVVTPAISNQIREGKSTAINSSIQMGGTIGMQLLDKSIADLLAQDRISFEDALEFCVDKDGMHKTIETFKNRGLSMSSV</sequence>
<dbReference type="RefSeq" id="WP_201781967.1">
    <property type="nucleotide sequence ID" value="NZ_JQKC01000008.1"/>
</dbReference>
<dbReference type="STRING" id="398512.Bccel_3396"/>